<feature type="transmembrane region" description="Helical" evidence="9">
    <location>
        <begin position="323"/>
        <end position="342"/>
    </location>
</feature>
<dbReference type="OrthoDB" id="549017at2759"/>
<feature type="transmembrane region" description="Helical" evidence="9">
    <location>
        <begin position="220"/>
        <end position="242"/>
    </location>
</feature>
<dbReference type="Pfam" id="PF06728">
    <property type="entry name" value="PIG-U"/>
    <property type="match status" value="1"/>
</dbReference>
<dbReference type="GeneID" id="37043277"/>
<feature type="transmembrane region" description="Helical" evidence="9">
    <location>
        <begin position="422"/>
        <end position="442"/>
    </location>
</feature>
<evidence type="ECO:0000313" key="11">
    <source>
        <dbReference type="Proteomes" id="UP000245768"/>
    </source>
</evidence>
<evidence type="ECO:0000256" key="4">
    <source>
        <dbReference type="ARBA" id="ARBA00022502"/>
    </source>
</evidence>
<keyword evidence="4" id="KW-0337">GPI-anchor biosynthesis</keyword>
<dbReference type="GO" id="GO:0042765">
    <property type="term" value="C:GPI-anchor transamidase complex"/>
    <property type="evidence" value="ECO:0007669"/>
    <property type="project" value="InterPro"/>
</dbReference>
<evidence type="ECO:0000256" key="6">
    <source>
        <dbReference type="ARBA" id="ARBA00022824"/>
    </source>
</evidence>
<dbReference type="GO" id="GO:0006506">
    <property type="term" value="P:GPI anchor biosynthetic process"/>
    <property type="evidence" value="ECO:0007669"/>
    <property type="project" value="UniProtKB-UniPathway"/>
</dbReference>
<feature type="transmembrane region" description="Helical" evidence="9">
    <location>
        <begin position="454"/>
        <end position="476"/>
    </location>
</feature>
<evidence type="ECO:0000256" key="1">
    <source>
        <dbReference type="ARBA" id="ARBA00004477"/>
    </source>
</evidence>
<comment type="subcellular location">
    <subcellularLocation>
        <location evidence="1">Endoplasmic reticulum membrane</location>
        <topology evidence="1">Multi-pass membrane protein</topology>
    </subcellularLocation>
</comment>
<dbReference type="EMBL" id="KZ819635">
    <property type="protein sequence ID" value="PWN92333.1"/>
    <property type="molecule type" value="Genomic_DNA"/>
</dbReference>
<keyword evidence="5 9" id="KW-0812">Transmembrane</keyword>
<protein>
    <submittedName>
        <fullName evidence="10">PIG-U-domain-containing protein</fullName>
    </submittedName>
</protein>
<reference evidence="10 11" key="1">
    <citation type="journal article" date="2018" name="Mol. Biol. Evol.">
        <title>Broad Genomic Sampling Reveals a Smut Pathogenic Ancestry of the Fungal Clade Ustilaginomycotina.</title>
        <authorList>
            <person name="Kijpornyongpan T."/>
            <person name="Mondo S.J."/>
            <person name="Barry K."/>
            <person name="Sandor L."/>
            <person name="Lee J."/>
            <person name="Lipzen A."/>
            <person name="Pangilinan J."/>
            <person name="LaButti K."/>
            <person name="Hainaut M."/>
            <person name="Henrissat B."/>
            <person name="Grigoriev I.V."/>
            <person name="Spatafora J.W."/>
            <person name="Aime M.C."/>
        </authorList>
    </citation>
    <scope>NUCLEOTIDE SEQUENCE [LARGE SCALE GENOMIC DNA]</scope>
    <source>
        <strain evidence="10 11">MCA 4198</strain>
    </source>
</reference>
<dbReference type="PANTHER" id="PTHR13121:SF0">
    <property type="entry name" value="PHOSPHATIDYLINOSITOL GLYCAN ANCHOR BIOSYNTHESIS CLASS U PROTEIN"/>
    <property type="match status" value="1"/>
</dbReference>
<dbReference type="AlphaFoldDB" id="A0A316YWB3"/>
<evidence type="ECO:0000256" key="3">
    <source>
        <dbReference type="ARBA" id="ARBA00010026"/>
    </source>
</evidence>
<dbReference type="InParanoid" id="A0A316YWB3"/>
<feature type="transmembrane region" description="Helical" evidence="9">
    <location>
        <begin position="287"/>
        <end position="311"/>
    </location>
</feature>
<dbReference type="GO" id="GO:0016255">
    <property type="term" value="P:attachment of GPI anchor to protein"/>
    <property type="evidence" value="ECO:0007669"/>
    <property type="project" value="InterPro"/>
</dbReference>
<evidence type="ECO:0000256" key="2">
    <source>
        <dbReference type="ARBA" id="ARBA00004687"/>
    </source>
</evidence>
<dbReference type="Proteomes" id="UP000245768">
    <property type="component" value="Unassembled WGS sequence"/>
</dbReference>
<name>A0A316YWB3_9BASI</name>
<comment type="similarity">
    <text evidence="3">Belongs to the PIGU family.</text>
</comment>
<evidence type="ECO:0000256" key="9">
    <source>
        <dbReference type="SAM" id="Phobius"/>
    </source>
</evidence>
<keyword evidence="11" id="KW-1185">Reference proteome</keyword>
<dbReference type="PANTHER" id="PTHR13121">
    <property type="entry name" value="GPI TRANSAMIDASE COMPONENT PIG-U"/>
    <property type="match status" value="1"/>
</dbReference>
<feature type="transmembrane region" description="Helical" evidence="9">
    <location>
        <begin position="248"/>
        <end position="266"/>
    </location>
</feature>
<evidence type="ECO:0000256" key="8">
    <source>
        <dbReference type="ARBA" id="ARBA00023136"/>
    </source>
</evidence>
<keyword evidence="7 9" id="KW-1133">Transmembrane helix</keyword>
<gene>
    <name evidence="10" type="ORF">FA10DRAFT_266112</name>
</gene>
<sequence>MTTSTSSSESAEGAVVVARTKKSPSSLLVPSLSTILLCGLALRLAVFLVPDLSAIPALLERRPELSTPVSSYLTFKEALHLRKLYIDSTASAATKLPKPYQSGTLYTPPLLLAFLGPLLESRSAEAFNLITALVWSIADLITAACLADAYSRRVQSLVHPSKTRREENGKGAARGLANGQEDALLKSWSPSKETIAALYLFNPFTLGTCWARCTTGLNNCFVVLAIDAALAASPIILAVSIATAALLSLYPALLLPALFLLCAQQATSSNQRRRHAKDRHEHQSRSFGATLALCVFLTLVVLAILVHISFLAAAMDWTFIDRAYGTILLVPDLSPNIGLWWYFFIEIFDHFRSFFLLAFNVHLASYAVPLTIKYRQDELFALTAFQGLISTFKSYPTMSDASLFLSLLSLSPQLFPYYRYPLVSLLLYTYATLLLPALHHLWLNAGSGNANFFYAITLVWALAQGATTLDAMWAWGRWRWELERPKMDPILAPKRSAKRRVVQL</sequence>
<dbReference type="FunCoup" id="A0A316YWB3">
    <property type="interactions" value="419"/>
</dbReference>
<proteinExistence type="inferred from homology"/>
<organism evidence="10 11">
    <name type="scientific">Acaromyces ingoldii</name>
    <dbReference type="NCBI Taxonomy" id="215250"/>
    <lineage>
        <taxon>Eukaryota</taxon>
        <taxon>Fungi</taxon>
        <taxon>Dikarya</taxon>
        <taxon>Basidiomycota</taxon>
        <taxon>Ustilaginomycotina</taxon>
        <taxon>Exobasidiomycetes</taxon>
        <taxon>Exobasidiales</taxon>
        <taxon>Cryptobasidiaceae</taxon>
        <taxon>Acaromyces</taxon>
    </lineage>
</organism>
<evidence type="ECO:0000313" key="10">
    <source>
        <dbReference type="EMBL" id="PWN92333.1"/>
    </source>
</evidence>
<feature type="transmembrane region" description="Helical" evidence="9">
    <location>
        <begin position="27"/>
        <end position="49"/>
    </location>
</feature>
<feature type="transmembrane region" description="Helical" evidence="9">
    <location>
        <begin position="126"/>
        <end position="147"/>
    </location>
</feature>
<evidence type="ECO:0000256" key="7">
    <source>
        <dbReference type="ARBA" id="ARBA00022989"/>
    </source>
</evidence>
<dbReference type="InterPro" id="IPR009600">
    <property type="entry name" value="PIG-U"/>
</dbReference>
<evidence type="ECO:0000256" key="5">
    <source>
        <dbReference type="ARBA" id="ARBA00022692"/>
    </source>
</evidence>
<comment type="pathway">
    <text evidence="2">Glycolipid biosynthesis; glycosylphosphatidylinositol-anchor biosynthesis.</text>
</comment>
<dbReference type="STRING" id="215250.A0A316YWB3"/>
<accession>A0A316YWB3</accession>
<keyword evidence="6" id="KW-0256">Endoplasmic reticulum</keyword>
<keyword evidence="8 9" id="KW-0472">Membrane</keyword>
<dbReference type="RefSeq" id="XP_025379531.1">
    <property type="nucleotide sequence ID" value="XM_025521361.1"/>
</dbReference>
<dbReference type="UniPathway" id="UPA00196"/>